<name>A0A1G6ZDC9_9FLAO</name>
<dbReference type="OrthoDB" id="1151547at2"/>
<keyword evidence="2" id="KW-1185">Reference proteome</keyword>
<accession>A0A1G6ZDC9</accession>
<proteinExistence type="predicted"/>
<organism evidence="1 2">
    <name type="scientific">Riemerella columbipharyngis</name>
    <dbReference type="NCBI Taxonomy" id="1071918"/>
    <lineage>
        <taxon>Bacteria</taxon>
        <taxon>Pseudomonadati</taxon>
        <taxon>Bacteroidota</taxon>
        <taxon>Flavobacteriia</taxon>
        <taxon>Flavobacteriales</taxon>
        <taxon>Weeksellaceae</taxon>
        <taxon>Riemerella</taxon>
    </lineage>
</organism>
<sequence>MMDYLDLLVKFWDFNNHKKLAPIEVTLYLYILHKSKINSLTKVQISDTEISKDLSVSKKTIFNARKSIIKEKLVMVERKKGFSSIYSILDLDTSLPITSSSKIQSLENTEKIKENKPNGKKEIPSLEEFMNYAKTVEIYDSTMDFQIKIKYQSWIDNDWNNGYNKPIINWRIALKTAMSYMKKASMPQNNIFNTPSIRRPKTTYNE</sequence>
<gene>
    <name evidence="1" type="ORF">SAMN05421544_10247</name>
</gene>
<dbReference type="Proteomes" id="UP000198517">
    <property type="component" value="Unassembled WGS sequence"/>
</dbReference>
<evidence type="ECO:0000313" key="1">
    <source>
        <dbReference type="EMBL" id="SDE00659.1"/>
    </source>
</evidence>
<dbReference type="STRING" id="1071918.SAMN05421544_10247"/>
<evidence type="ECO:0008006" key="3">
    <source>
        <dbReference type="Google" id="ProtNLM"/>
    </source>
</evidence>
<dbReference type="RefSeq" id="WP_092735791.1">
    <property type="nucleotide sequence ID" value="NZ_FNAS01000002.1"/>
</dbReference>
<protein>
    <recommendedName>
        <fullName evidence="3">Helix-turn-helix domain-containing protein</fullName>
    </recommendedName>
</protein>
<evidence type="ECO:0000313" key="2">
    <source>
        <dbReference type="Proteomes" id="UP000198517"/>
    </source>
</evidence>
<reference evidence="1 2" key="1">
    <citation type="submission" date="2016-10" db="EMBL/GenBank/DDBJ databases">
        <authorList>
            <person name="de Groot N.N."/>
        </authorList>
    </citation>
    <scope>NUCLEOTIDE SEQUENCE [LARGE SCALE GENOMIC DNA]</scope>
    <source>
        <strain evidence="1 2">DSM 24015</strain>
    </source>
</reference>
<dbReference type="AlphaFoldDB" id="A0A1G6ZDC9"/>
<dbReference type="EMBL" id="FNAS01000002">
    <property type="protein sequence ID" value="SDE00659.1"/>
    <property type="molecule type" value="Genomic_DNA"/>
</dbReference>